<comment type="caution">
    <text evidence="1">The sequence shown here is derived from an EMBL/GenBank/DDBJ whole genome shotgun (WGS) entry which is preliminary data.</text>
</comment>
<organism evidence="1">
    <name type="scientific">marine sediment metagenome</name>
    <dbReference type="NCBI Taxonomy" id="412755"/>
    <lineage>
        <taxon>unclassified sequences</taxon>
        <taxon>metagenomes</taxon>
        <taxon>ecological metagenomes</taxon>
    </lineage>
</organism>
<name>A0A0F9DI42_9ZZZZ</name>
<dbReference type="EMBL" id="LAZR01028847">
    <property type="protein sequence ID" value="KKL61353.1"/>
    <property type="molecule type" value="Genomic_DNA"/>
</dbReference>
<protein>
    <submittedName>
        <fullName evidence="1">Uncharacterized protein</fullName>
    </submittedName>
</protein>
<evidence type="ECO:0000313" key="1">
    <source>
        <dbReference type="EMBL" id="KKL61353.1"/>
    </source>
</evidence>
<sequence length="70" mass="8152">MIRYKMETVLHDLGVYDCEDKDGKWVKWDDISKTLESIVLSSTIGQAVREALIGLDDWTEDNEKNYRTTI</sequence>
<reference evidence="1" key="1">
    <citation type="journal article" date="2015" name="Nature">
        <title>Complex archaea that bridge the gap between prokaryotes and eukaryotes.</title>
        <authorList>
            <person name="Spang A."/>
            <person name="Saw J.H."/>
            <person name="Jorgensen S.L."/>
            <person name="Zaremba-Niedzwiedzka K."/>
            <person name="Martijn J."/>
            <person name="Lind A.E."/>
            <person name="van Eijk R."/>
            <person name="Schleper C."/>
            <person name="Guy L."/>
            <person name="Ettema T.J."/>
        </authorList>
    </citation>
    <scope>NUCLEOTIDE SEQUENCE</scope>
</reference>
<gene>
    <name evidence="1" type="ORF">LCGC14_2196160</name>
</gene>
<dbReference type="AlphaFoldDB" id="A0A0F9DI42"/>
<accession>A0A0F9DI42</accession>
<proteinExistence type="predicted"/>